<comment type="similarity">
    <text evidence="2 8">Belongs to the aldehyde dehydrogenase family.</text>
</comment>
<dbReference type="GO" id="GO:0010133">
    <property type="term" value="P:L-proline catabolic process to L-glutamate"/>
    <property type="evidence" value="ECO:0007669"/>
    <property type="project" value="UniProtKB-UniRule"/>
</dbReference>
<dbReference type="PANTHER" id="PTHR42862">
    <property type="entry name" value="DELTA-1-PYRROLINE-5-CARBOXYLATE DEHYDROGENASE 1, ISOFORM A-RELATED"/>
    <property type="match status" value="1"/>
</dbReference>
<proteinExistence type="inferred from homology"/>
<evidence type="ECO:0000256" key="3">
    <source>
        <dbReference type="ARBA" id="ARBA00023002"/>
    </source>
</evidence>
<dbReference type="STRING" id="595528.A0A0D2WX04"/>
<accession>A0A0D2WX04</accession>
<evidence type="ECO:0000256" key="4">
    <source>
        <dbReference type="ARBA" id="ARBA00023027"/>
    </source>
</evidence>
<dbReference type="EC" id="1.2.1.88" evidence="9"/>
<dbReference type="InterPro" id="IPR050485">
    <property type="entry name" value="Proline_metab_enzyme"/>
</dbReference>
<dbReference type="InterPro" id="IPR015590">
    <property type="entry name" value="Aldehyde_DH_dom"/>
</dbReference>
<reference evidence="13" key="1">
    <citation type="submission" date="2011-02" db="EMBL/GenBank/DDBJ databases">
        <title>The Genome Sequence of Capsaspora owczarzaki ATCC 30864.</title>
        <authorList>
            <person name="Russ C."/>
            <person name="Cuomo C."/>
            <person name="Burger G."/>
            <person name="Gray M.W."/>
            <person name="Holland P.W.H."/>
            <person name="King N."/>
            <person name="Lang F.B.F."/>
            <person name="Roger A.J."/>
            <person name="Ruiz-Trillo I."/>
            <person name="Young S.K."/>
            <person name="Zeng Q."/>
            <person name="Gargeya S."/>
            <person name="Alvarado L."/>
            <person name="Berlin A."/>
            <person name="Chapman S.B."/>
            <person name="Chen Z."/>
            <person name="Freedman E."/>
            <person name="Gellesch M."/>
            <person name="Goldberg J."/>
            <person name="Griggs A."/>
            <person name="Gujja S."/>
            <person name="Heilman E."/>
            <person name="Heiman D."/>
            <person name="Howarth C."/>
            <person name="Mehta T."/>
            <person name="Neiman D."/>
            <person name="Pearson M."/>
            <person name="Roberts A."/>
            <person name="Saif S."/>
            <person name="Shea T."/>
            <person name="Shenoy N."/>
            <person name="Sisk P."/>
            <person name="Stolte C."/>
            <person name="Sykes S."/>
            <person name="White J."/>
            <person name="Yandava C."/>
            <person name="Haas B."/>
            <person name="Nusbaum C."/>
            <person name="Birren B."/>
        </authorList>
    </citation>
    <scope>NUCLEOTIDE SEQUENCE</scope>
    <source>
        <strain evidence="13">ATCC 30864</strain>
    </source>
</reference>
<organism evidence="12 13">
    <name type="scientific">Capsaspora owczarzaki (strain ATCC 30864)</name>
    <dbReference type="NCBI Taxonomy" id="595528"/>
    <lineage>
        <taxon>Eukaryota</taxon>
        <taxon>Filasterea</taxon>
        <taxon>Capsaspora</taxon>
    </lineage>
</organism>
<feature type="domain" description="Aldehyde dehydrogenase" evidence="11">
    <location>
        <begin position="77"/>
        <end position="545"/>
    </location>
</feature>
<protein>
    <recommendedName>
        <fullName evidence="9 10">Multifunctional fusion protein</fullName>
    </recommendedName>
    <domain>
        <recommendedName>
            <fullName evidence="10">Delta-1-pyrroline-5-carboxylate dehydrogenase</fullName>
            <shortName evidence="10">P5C dehydrogenase</shortName>
        </recommendedName>
        <alternativeName>
            <fullName evidence="9">L-glutamate gamma-semialdehyde dehydrogenase</fullName>
        </alternativeName>
    </domain>
    <domain>
        <recommendedName>
            <fullName evidence="9">L-glutamate gamma-semialdehyde dehydrogenase</fullName>
            <ecNumber evidence="9">1.2.1.88</ecNumber>
        </recommendedName>
    </domain>
</protein>
<name>A0A0D2WX04_CAPO3</name>
<comment type="catalytic activity">
    <reaction evidence="6 9">
        <text>L-glutamate 5-semialdehyde + NAD(+) + H2O = L-glutamate + NADH + 2 H(+)</text>
        <dbReference type="Rhea" id="RHEA:30235"/>
        <dbReference type="ChEBI" id="CHEBI:15377"/>
        <dbReference type="ChEBI" id="CHEBI:15378"/>
        <dbReference type="ChEBI" id="CHEBI:29985"/>
        <dbReference type="ChEBI" id="CHEBI:57540"/>
        <dbReference type="ChEBI" id="CHEBI:57945"/>
        <dbReference type="ChEBI" id="CHEBI:58066"/>
        <dbReference type="EC" id="1.2.1.88"/>
    </reaction>
</comment>
<comment type="pathway">
    <text evidence="1 9">Amino-acid degradation; L-proline degradation into L-glutamate; L-glutamate from L-proline: step 2/2.</text>
</comment>
<dbReference type="Proteomes" id="UP000008743">
    <property type="component" value="Unassembled WGS sequence"/>
</dbReference>
<dbReference type="InterPro" id="IPR016163">
    <property type="entry name" value="Ald_DH_C"/>
</dbReference>
<dbReference type="RefSeq" id="XP_004343284.1">
    <property type="nucleotide sequence ID" value="XM_004343234.2"/>
</dbReference>
<dbReference type="PROSITE" id="PS00070">
    <property type="entry name" value="ALDEHYDE_DEHYDR_CYS"/>
    <property type="match status" value="1"/>
</dbReference>
<evidence type="ECO:0000256" key="8">
    <source>
        <dbReference type="RuleBase" id="RU003345"/>
    </source>
</evidence>
<dbReference type="InterPro" id="IPR016161">
    <property type="entry name" value="Ald_DH/histidinol_DH"/>
</dbReference>
<evidence type="ECO:0000256" key="1">
    <source>
        <dbReference type="ARBA" id="ARBA00004786"/>
    </source>
</evidence>
<dbReference type="CDD" id="cd07123">
    <property type="entry name" value="ALDH_F4-17_P5CDH"/>
    <property type="match status" value="1"/>
</dbReference>
<evidence type="ECO:0000313" key="13">
    <source>
        <dbReference type="Proteomes" id="UP000008743"/>
    </source>
</evidence>
<keyword evidence="13" id="KW-1185">Reference proteome</keyword>
<keyword evidence="5 9" id="KW-0642">Proline metabolism</keyword>
<feature type="active site" evidence="7">
    <location>
        <position position="315"/>
    </location>
</feature>
<evidence type="ECO:0000256" key="6">
    <source>
        <dbReference type="ARBA" id="ARBA00048142"/>
    </source>
</evidence>
<dbReference type="PhylomeDB" id="A0A0D2WX04"/>
<dbReference type="PANTHER" id="PTHR42862:SF1">
    <property type="entry name" value="DELTA-1-PYRROLINE-5-CARBOXYLATE DEHYDROGENASE 2, ISOFORM A-RELATED"/>
    <property type="match status" value="1"/>
</dbReference>
<keyword evidence="4 9" id="KW-0520">NAD</keyword>
<evidence type="ECO:0000313" key="12">
    <source>
        <dbReference type="EMBL" id="KJE97595.1"/>
    </source>
</evidence>
<dbReference type="PROSITE" id="PS00687">
    <property type="entry name" value="ALDEHYDE_DEHYDR_GLU"/>
    <property type="match status" value="1"/>
</dbReference>
<evidence type="ECO:0000256" key="7">
    <source>
        <dbReference type="PROSITE-ProRule" id="PRU10007"/>
    </source>
</evidence>
<dbReference type="FunFam" id="3.40.605.10:FF:000006">
    <property type="entry name" value="1-pyrroline-5-carboxylate dehydrogenase"/>
    <property type="match status" value="1"/>
</dbReference>
<sequence length="563" mass="61878">MLSSALLRVTPGAASTTSRRFLSNAVFSLPPIANEPNYGFMPGSAEREAVVAACRRVRSEVVEIPCVVGGERITTSTTVKQVIPSQHKQAIATIHHADKSVLEKAAQNALITRESWSKVPFEHRAAVFLRAADLLSTTYRARALATTMIGQSKTVQQAEIDAAAELADFWRFNVKYMREMYAQQPEHHSSRVWNRVDYRPLEGFVAGISPFNFTAIGGNLGSSAAIAGNVVLWKPSDTSMLSNWVVYEILREAGLPDGVVNFVPADGPTFGKFVTKHPDLAAIAFTGSTPTFQWIWKEVGNHLAHYKSYPRLIGETGGKNFHLVHPTADVETVVNGTIRSAFEYQGQKCSACSRIYLPRSLAPTILARLVEETGKITMGQPDDFKSFMSAVIDDKSAGRISGYIDRAKTASAVQVLAGGKYDFSEGYFVQPTILLTTDPKYETMRQEIFGPVLTAYIYEDNQFEHVLKLVNESTAFSLTGSIFARDRNAIVLADSELANAAGNFYINDRCTGSVVGQQPFGGSRMSGTNDKAGFGQFMQRLVSTRAVKEQLVPLTEWKYNHMV</sequence>
<dbReference type="FunCoup" id="A0A0D2WX04">
    <property type="interactions" value="142"/>
</dbReference>
<evidence type="ECO:0000256" key="5">
    <source>
        <dbReference type="ARBA" id="ARBA00023062"/>
    </source>
</evidence>
<dbReference type="EMBL" id="KE346374">
    <property type="protein sequence ID" value="KJE97595.1"/>
    <property type="molecule type" value="Genomic_DNA"/>
</dbReference>
<dbReference type="OrthoDB" id="5322683at2759"/>
<keyword evidence="3 8" id="KW-0560">Oxidoreductase</keyword>
<dbReference type="InterPro" id="IPR029510">
    <property type="entry name" value="Ald_DH_CS_GLU"/>
</dbReference>
<dbReference type="Gene3D" id="3.40.605.10">
    <property type="entry name" value="Aldehyde Dehydrogenase, Chain A, domain 1"/>
    <property type="match status" value="1"/>
</dbReference>
<dbReference type="InterPro" id="IPR016160">
    <property type="entry name" value="Ald_DH_CS_CYS"/>
</dbReference>
<dbReference type="GO" id="GO:0003842">
    <property type="term" value="F:L-glutamate gamma-semialdehyde dehydrogenase activity"/>
    <property type="evidence" value="ECO:0007669"/>
    <property type="project" value="UniProtKB-UniRule"/>
</dbReference>
<dbReference type="Gene3D" id="3.40.309.10">
    <property type="entry name" value="Aldehyde Dehydrogenase, Chain A, domain 2"/>
    <property type="match status" value="1"/>
</dbReference>
<dbReference type="eggNOG" id="KOG2455">
    <property type="taxonomic scope" value="Eukaryota"/>
</dbReference>
<gene>
    <name evidence="12" type="ORF">CAOG_007425</name>
</gene>
<dbReference type="Pfam" id="PF00171">
    <property type="entry name" value="Aldedh"/>
    <property type="match status" value="1"/>
</dbReference>
<dbReference type="NCBIfam" id="TIGR01236">
    <property type="entry name" value="D1pyr5carbox1"/>
    <property type="match status" value="1"/>
</dbReference>
<evidence type="ECO:0000256" key="9">
    <source>
        <dbReference type="RuleBase" id="RU366016"/>
    </source>
</evidence>
<evidence type="ECO:0000256" key="10">
    <source>
        <dbReference type="RuleBase" id="RU366030"/>
    </source>
</evidence>
<dbReference type="InterPro" id="IPR005931">
    <property type="entry name" value="P5CDH/ALDH4A1"/>
</dbReference>
<dbReference type="GO" id="GO:0005759">
    <property type="term" value="C:mitochondrial matrix"/>
    <property type="evidence" value="ECO:0007669"/>
    <property type="project" value="TreeGrafter"/>
</dbReference>
<dbReference type="InterPro" id="IPR016162">
    <property type="entry name" value="Ald_DH_N"/>
</dbReference>
<evidence type="ECO:0000259" key="11">
    <source>
        <dbReference type="Pfam" id="PF00171"/>
    </source>
</evidence>
<dbReference type="OMA" id="FAGIHFT"/>
<dbReference type="SUPFAM" id="SSF53720">
    <property type="entry name" value="ALDH-like"/>
    <property type="match status" value="1"/>
</dbReference>
<evidence type="ECO:0000256" key="2">
    <source>
        <dbReference type="ARBA" id="ARBA00009986"/>
    </source>
</evidence>
<dbReference type="InParanoid" id="A0A0D2WX04"/>
<dbReference type="FunFam" id="3.40.309.10:FF:000005">
    <property type="entry name" value="1-pyrroline-5-carboxylate dehydrogenase 1"/>
    <property type="match status" value="1"/>
</dbReference>
<dbReference type="UniPathway" id="UPA00261">
    <property type="reaction ID" value="UER00374"/>
</dbReference>
<dbReference type="AlphaFoldDB" id="A0A0D2WX04"/>